<evidence type="ECO:0000313" key="1">
    <source>
        <dbReference type="EMBL" id="GIY42952.1"/>
    </source>
</evidence>
<name>A0AAV4TC24_9ARAC</name>
<organism evidence="1 2">
    <name type="scientific">Caerostris darwini</name>
    <dbReference type="NCBI Taxonomy" id="1538125"/>
    <lineage>
        <taxon>Eukaryota</taxon>
        <taxon>Metazoa</taxon>
        <taxon>Ecdysozoa</taxon>
        <taxon>Arthropoda</taxon>
        <taxon>Chelicerata</taxon>
        <taxon>Arachnida</taxon>
        <taxon>Araneae</taxon>
        <taxon>Araneomorphae</taxon>
        <taxon>Entelegynae</taxon>
        <taxon>Araneoidea</taxon>
        <taxon>Araneidae</taxon>
        <taxon>Caerostris</taxon>
    </lineage>
</organism>
<accession>A0AAV4TC24</accession>
<dbReference type="AlphaFoldDB" id="A0AAV4TC24"/>
<protein>
    <submittedName>
        <fullName evidence="1">Uncharacterized protein</fullName>
    </submittedName>
</protein>
<evidence type="ECO:0000313" key="2">
    <source>
        <dbReference type="Proteomes" id="UP001054837"/>
    </source>
</evidence>
<dbReference type="EMBL" id="BPLQ01009276">
    <property type="protein sequence ID" value="GIY42952.1"/>
    <property type="molecule type" value="Genomic_DNA"/>
</dbReference>
<gene>
    <name evidence="1" type="ORF">CDAR_298791</name>
</gene>
<dbReference type="Proteomes" id="UP001054837">
    <property type="component" value="Unassembled WGS sequence"/>
</dbReference>
<comment type="caution">
    <text evidence="1">The sequence shown here is derived from an EMBL/GenBank/DDBJ whole genome shotgun (WGS) entry which is preliminary data.</text>
</comment>
<proteinExistence type="predicted"/>
<reference evidence="1 2" key="1">
    <citation type="submission" date="2021-06" db="EMBL/GenBank/DDBJ databases">
        <title>Caerostris darwini draft genome.</title>
        <authorList>
            <person name="Kono N."/>
            <person name="Arakawa K."/>
        </authorList>
    </citation>
    <scope>NUCLEOTIDE SEQUENCE [LARGE SCALE GENOMIC DNA]</scope>
</reference>
<sequence length="84" mass="9983">MNLYYRLHPMSICHRETMAVTSINSELVDNGESVLFYALFEEKQTGRSKPDGNRLVIMRFRVFHKSNDFDEVDSSWCFLRPYRS</sequence>
<keyword evidence="2" id="KW-1185">Reference proteome</keyword>